<dbReference type="PANTHER" id="PTHR47372">
    <property type="entry name" value="DAUER UP-REGULATED-RELATED"/>
    <property type="match status" value="1"/>
</dbReference>
<feature type="coiled-coil region" evidence="1">
    <location>
        <begin position="171"/>
        <end position="287"/>
    </location>
</feature>
<feature type="compositionally biased region" description="Basic and acidic residues" evidence="2">
    <location>
        <begin position="601"/>
        <end position="619"/>
    </location>
</feature>
<feature type="region of interest" description="Disordered" evidence="2">
    <location>
        <begin position="520"/>
        <end position="573"/>
    </location>
</feature>
<keyword evidence="3" id="KW-1133">Transmembrane helix</keyword>
<dbReference type="EMBL" id="BK032574">
    <property type="protein sequence ID" value="DAF48794.1"/>
    <property type="molecule type" value="Genomic_DNA"/>
</dbReference>
<evidence type="ECO:0000256" key="2">
    <source>
        <dbReference type="SAM" id="MobiDB-lite"/>
    </source>
</evidence>
<evidence type="ECO:0008006" key="5">
    <source>
        <dbReference type="Google" id="ProtNLM"/>
    </source>
</evidence>
<feature type="compositionally biased region" description="Polar residues" evidence="2">
    <location>
        <begin position="520"/>
        <end position="537"/>
    </location>
</feature>
<feature type="region of interest" description="Disordered" evidence="2">
    <location>
        <begin position="48"/>
        <end position="86"/>
    </location>
</feature>
<dbReference type="CDD" id="cd13402">
    <property type="entry name" value="LT_TF-like"/>
    <property type="match status" value="1"/>
</dbReference>
<feature type="compositionally biased region" description="Polar residues" evidence="2">
    <location>
        <begin position="48"/>
        <end position="58"/>
    </location>
</feature>
<feature type="compositionally biased region" description="Polar residues" evidence="2">
    <location>
        <begin position="620"/>
        <end position="629"/>
    </location>
</feature>
<name>A0A8S5SDL6_9CAUD</name>
<organism evidence="4">
    <name type="scientific">Myoviridae sp. ctfWc3</name>
    <dbReference type="NCBI Taxonomy" id="2827697"/>
    <lineage>
        <taxon>Viruses</taxon>
        <taxon>Duplodnaviria</taxon>
        <taxon>Heunggongvirae</taxon>
        <taxon>Uroviricota</taxon>
        <taxon>Caudoviricetes</taxon>
    </lineage>
</organism>
<feature type="compositionally biased region" description="Gly residues" evidence="2">
    <location>
        <begin position="636"/>
        <end position="646"/>
    </location>
</feature>
<accession>A0A8S5SDL6</accession>
<evidence type="ECO:0000313" key="4">
    <source>
        <dbReference type="EMBL" id="DAF48794.1"/>
    </source>
</evidence>
<feature type="transmembrane region" description="Helical" evidence="3">
    <location>
        <begin position="1153"/>
        <end position="1171"/>
    </location>
</feature>
<sequence length="1884" mass="204755">MQLEELEVVFKANYGDLVSKTQQIYQLIESKTNSLANNIQNDLNRANQATQSGVQSSNQAAEATARAEEKKQQAYQRTSEAKKREAVEIQTWTDNETKAMNQASDAADKFQEATKKVTSSGDFDPAALQEAYKQYKAASDRIWQDTPAPKIVKQVDPGIDDLIKSQSASSKQDVSDLYDTVNERMAQAKQEQAKLVQLMNSRPSVQASGDPLQLQRIDAQIDQSRIKMSRYKNQAKALAQAMRTEFGDIPNTLKRIANAMDENEIAIEAQRHKVSELKRAYIEAENAGRDSSDIKAEYNKQDSILDKLIAHQDDLEKSYEYTQDRGEALKNTIDKLNTSLESTDALSKKAAQSGGGGFFSNLKSRLSDISSALSGTRNHLSLFGMSALSANRKASSGFRESSSGARDLKRTIQMLVSQIIVFQLLSQAIMNLGGAFVSALKTNSQFASSLNQIQVNLLTAFYPIYQTVLPAINALMSALAKATGYIASFVSALTGTSLSANRAGAKGLYEQVQALKDTSKASNSANNALKKQQQEQANAVREANRKIQQANKEGRAAVEKENEKIVESNARAKKAWEAQKKASEDMKNSLMGFDEINILDKDSSKDDSTFTPQEKKKFTPQETQEVPTFSSLDSGSGAGSGSGGKQGLNWNVPINENGGAFKAAKDFKKLMGELFGPLKEAWASKGQSVIEAAKRAWAELSRAVGDVGRSFKTVWTNGTGQKVVEDLLNLFRTLLNIIGDVSRAFAQAWEDHGRGTSAVQAIFNALHKVLVLLNDIGVSFRKAFNSGVGESIFAHLINSAHNLADQVGALAGQFDKAWKAGKTGESIWKTWLGMIDDWASYIDKASASWARFDAHLNFGPILKSFDTLLKSIRSLGKDKFDGLYWGMTNVLQPLSKWTIEKAAPAAINALAAALKLVHTVLKAAEPAFKWAGDSFLKPLAQWTGKIVIAALDLLTKALTKLSDWASKHQKLIENVAKVLITWFAFKVSTSAIETATSKFGSMLGVVKEVWTKKGVFKTLLSAFTNFSGLGKFKEIGDNLKLIGSYAKDVAKIGWTKISSSLATFGGKLKNIWTVVADLAKVSWTKIVSGFSSVYDIIAGFAKLAWTKMLSGLSAVGSFLGTMAKLAWAKLAGGLSALSGAFKALWAVLAANPIVLIVAAVVALAAGFVALYKHNKKFREWCNGIWKSITGIFGGIGKWFGEKWDDISKGWGDFKESFGKAWSDGWNGIKEGVTGKEGVWTKIKSGASDMWGNISGSWDTFKTDFKTAWDNHWTGVKKKVKDGDSGGIFNAIKSGASSTWDTMKTNVGSFASDFATKWNTHWGSVKSKVGGKGSGIFHDIISGAGSMFGGIKSHMTSWWPGFSKTWGNHWGSAKGTVTGAFDTLVTKAGKLGGRIAGAVKGGWKVITDTFGSLANKIIAPIQSVIKKIGQGINWALKKVGQSGFNWTFDWTFKYANGTGGHPGGLALVNDQEGPIYQEAYQLPNGQTGLFPAVRNLLLDMPTGTKVMPAGQVKQIMDSAPHYAGGIGSFDWGDWLKDLESTMNRIGGSITTTVSNVSSAVGDAFEDILSDITHPSKLVNFLIDKFVGSNNQESSIGKRFFAGGVNTMKNNMANWAKNFLKNFGGSVSGNYHPSMIRRAAAQMHVHPSDAFIRNLQAVIQNESGGRNVVQQIHDVNSGGNEAAGILQYTPGTFAAYAMPGHRNRMNPYDQLLAFFNNSDWQNSIGWTTIWGHRKMEWLHSGPQGSRRYENGGLIDREGYYLAGEGDKPEMVLPLTNRTRSLELIQQAMQFMGTNFSNGLRMPSAFTQPSFNTQAPQTTSQGVNSDLGATIVNALMQGLQMAQIGSGKQGSQPINVTIQVDSTKLGEVAVKGINQYNQANGRNMLRI</sequence>
<dbReference type="Gene3D" id="1.20.120.20">
    <property type="entry name" value="Apolipoprotein"/>
    <property type="match status" value="1"/>
</dbReference>
<evidence type="ECO:0000256" key="1">
    <source>
        <dbReference type="SAM" id="Coils"/>
    </source>
</evidence>
<feature type="compositionally biased region" description="Basic and acidic residues" evidence="2">
    <location>
        <begin position="552"/>
        <end position="566"/>
    </location>
</feature>
<proteinExistence type="predicted"/>
<feature type="transmembrane region" description="Helical" evidence="3">
    <location>
        <begin position="1126"/>
        <end position="1147"/>
    </location>
</feature>
<keyword evidence="1" id="KW-0175">Coiled coil</keyword>
<reference evidence="4" key="1">
    <citation type="journal article" date="2021" name="Proc. Natl. Acad. Sci. U.S.A.">
        <title>A Catalog of Tens of Thousands of Viruses from Human Metagenomes Reveals Hidden Associations with Chronic Diseases.</title>
        <authorList>
            <person name="Tisza M.J."/>
            <person name="Buck C.B."/>
        </authorList>
    </citation>
    <scope>NUCLEOTIDE SEQUENCE</scope>
    <source>
        <strain evidence="4">CtfWc3</strain>
    </source>
</reference>
<keyword evidence="3" id="KW-0472">Membrane</keyword>
<dbReference type="PANTHER" id="PTHR47372:SF11">
    <property type="entry name" value="RE19971P"/>
    <property type="match status" value="1"/>
</dbReference>
<feature type="region of interest" description="Disordered" evidence="2">
    <location>
        <begin position="601"/>
        <end position="648"/>
    </location>
</feature>
<protein>
    <recommendedName>
        <fullName evidence="5">Tape measure protein</fullName>
    </recommendedName>
</protein>
<evidence type="ECO:0000256" key="3">
    <source>
        <dbReference type="SAM" id="Phobius"/>
    </source>
</evidence>
<keyword evidence="3" id="KW-0812">Transmembrane</keyword>